<proteinExistence type="predicted"/>
<reference evidence="2" key="2">
    <citation type="journal article" date="2021" name="PeerJ">
        <title>Extensive microbial diversity within the chicken gut microbiome revealed by metagenomics and culture.</title>
        <authorList>
            <person name="Gilroy R."/>
            <person name="Ravi A."/>
            <person name="Getino M."/>
            <person name="Pursley I."/>
            <person name="Horton D.L."/>
            <person name="Alikhan N.F."/>
            <person name="Baker D."/>
            <person name="Gharbi K."/>
            <person name="Hall N."/>
            <person name="Watson M."/>
            <person name="Adriaenssens E.M."/>
            <person name="Foster-Nyarko E."/>
            <person name="Jarju S."/>
            <person name="Secka A."/>
            <person name="Antonio M."/>
            <person name="Oren A."/>
            <person name="Chaudhuri R.R."/>
            <person name="La Ragione R."/>
            <person name="Hildebrand F."/>
            <person name="Pallen M.J."/>
        </authorList>
    </citation>
    <scope>NUCLEOTIDE SEQUENCE</scope>
    <source>
        <strain evidence="2">ChiSxjej2B14-8506</strain>
    </source>
</reference>
<dbReference type="EMBL" id="DVNK01000016">
    <property type="protein sequence ID" value="HIU46052.1"/>
    <property type="molecule type" value="Genomic_DNA"/>
</dbReference>
<reference evidence="2" key="1">
    <citation type="submission" date="2020-10" db="EMBL/GenBank/DDBJ databases">
        <authorList>
            <person name="Gilroy R."/>
        </authorList>
    </citation>
    <scope>NUCLEOTIDE SEQUENCE</scope>
    <source>
        <strain evidence="2">ChiSxjej2B14-8506</strain>
    </source>
</reference>
<dbReference type="Pfam" id="PF07873">
    <property type="entry name" value="YabP"/>
    <property type="match status" value="1"/>
</dbReference>
<name>A0A9D1LQC7_9FIRM</name>
<evidence type="ECO:0000313" key="2">
    <source>
        <dbReference type="EMBL" id="HIU46052.1"/>
    </source>
</evidence>
<organism evidence="2 3">
    <name type="scientific">Candidatus Fimadaptatus faecigallinarum</name>
    <dbReference type="NCBI Taxonomy" id="2840814"/>
    <lineage>
        <taxon>Bacteria</taxon>
        <taxon>Bacillati</taxon>
        <taxon>Bacillota</taxon>
        <taxon>Clostridia</taxon>
        <taxon>Eubacteriales</taxon>
        <taxon>Candidatus Fimadaptatus</taxon>
    </lineage>
</organism>
<comment type="caution">
    <text evidence="2">The sequence shown here is derived from an EMBL/GenBank/DDBJ whole genome shotgun (WGS) entry which is preliminary data.</text>
</comment>
<evidence type="ECO:0000256" key="1">
    <source>
        <dbReference type="SAM" id="MobiDB-lite"/>
    </source>
</evidence>
<dbReference type="InterPro" id="IPR022476">
    <property type="entry name" value="Spore_YabP/YqfC"/>
</dbReference>
<gene>
    <name evidence="2" type="ORF">IAC59_02210</name>
</gene>
<feature type="compositionally biased region" description="Basic residues" evidence="1">
    <location>
        <begin position="11"/>
        <end position="21"/>
    </location>
</feature>
<feature type="region of interest" description="Disordered" evidence="1">
    <location>
        <begin position="1"/>
        <end position="31"/>
    </location>
</feature>
<protein>
    <submittedName>
        <fullName evidence="2">YabP/YqfC family sporulation protein</fullName>
    </submittedName>
</protein>
<dbReference type="AlphaFoldDB" id="A0A9D1LQC7"/>
<feature type="compositionally biased region" description="Low complexity" evidence="1">
    <location>
        <begin position="1"/>
        <end position="10"/>
    </location>
</feature>
<evidence type="ECO:0000313" key="3">
    <source>
        <dbReference type="Proteomes" id="UP000824123"/>
    </source>
</evidence>
<accession>A0A9D1LQC7</accession>
<sequence>MKTIHPARTVHAPRTRARRVPRPAPAPLALPADVTRGEPRITLYADERAFIENHSGIIEFDSTHVRVAARRLALTVRGEQLALDCCEHCALIVRGRILAVELEPRGGAL</sequence>
<dbReference type="Proteomes" id="UP000824123">
    <property type="component" value="Unassembled WGS sequence"/>
</dbReference>